<dbReference type="GO" id="GO:0005737">
    <property type="term" value="C:cytoplasm"/>
    <property type="evidence" value="ECO:0007669"/>
    <property type="project" value="UniProtKB-SubCell"/>
</dbReference>
<keyword evidence="1 4" id="KW-1003">Cell membrane</keyword>
<dbReference type="KEGG" id="tbn:TBH_C1688"/>
<dbReference type="Proteomes" id="UP000031631">
    <property type="component" value="Chromosome"/>
</dbReference>
<dbReference type="SUPFAM" id="SSF101322">
    <property type="entry name" value="YcfC-like"/>
    <property type="match status" value="1"/>
</dbReference>
<dbReference type="Pfam" id="PF04356">
    <property type="entry name" value="DUF489"/>
    <property type="match status" value="1"/>
</dbReference>
<comment type="similarity">
    <text evidence="4">Belongs to the HflD family.</text>
</comment>
<evidence type="ECO:0000256" key="4">
    <source>
        <dbReference type="HAMAP-Rule" id="MF_00695"/>
    </source>
</evidence>
<evidence type="ECO:0000256" key="1">
    <source>
        <dbReference type="ARBA" id="ARBA00022475"/>
    </source>
</evidence>
<dbReference type="InterPro" id="IPR035932">
    <property type="entry name" value="HflD-like_sf"/>
</dbReference>
<keyword evidence="2 4" id="KW-0963">Cytoplasm</keyword>
<dbReference type="InterPro" id="IPR007451">
    <property type="entry name" value="HflD"/>
</dbReference>
<dbReference type="NCBIfam" id="NF001246">
    <property type="entry name" value="PRK00218.1-2"/>
    <property type="match status" value="1"/>
</dbReference>
<evidence type="ECO:0000313" key="6">
    <source>
        <dbReference type="Proteomes" id="UP000031631"/>
    </source>
</evidence>
<dbReference type="Gene3D" id="1.10.3890.10">
    <property type="entry name" value="HflD-like"/>
    <property type="match status" value="1"/>
</dbReference>
<keyword evidence="3 4" id="KW-0472">Membrane</keyword>
<dbReference type="PANTHER" id="PTHR38100:SF1">
    <property type="entry name" value="HIGH FREQUENCY LYSOGENIZATION PROTEIN HFLD"/>
    <property type="match status" value="1"/>
</dbReference>
<reference evidence="5 6" key="1">
    <citation type="journal article" date="2014" name="PLoS ONE">
        <title>Physiological and genomic features of a novel sulfur-oxidizing gammaproteobacterium belonging to a previously uncultivated symbiotic lineage isolated from a hydrothermal vent.</title>
        <authorList>
            <person name="Nunoura T."/>
            <person name="Takaki Y."/>
            <person name="Kazama H."/>
            <person name="Kakuta J."/>
            <person name="Shimamura S."/>
            <person name="Makita H."/>
            <person name="Hirai M."/>
            <person name="Miyazaki M."/>
            <person name="Takai K."/>
        </authorList>
    </citation>
    <scope>NUCLEOTIDE SEQUENCE [LARGE SCALE GENOMIC DNA]</scope>
    <source>
        <strain evidence="5 6">Hiromi1</strain>
    </source>
</reference>
<evidence type="ECO:0000256" key="3">
    <source>
        <dbReference type="ARBA" id="ARBA00023136"/>
    </source>
</evidence>
<dbReference type="EMBL" id="AP012273">
    <property type="protein sequence ID" value="BAO44605.1"/>
    <property type="molecule type" value="Genomic_DNA"/>
</dbReference>
<dbReference type="GO" id="GO:0005886">
    <property type="term" value="C:plasma membrane"/>
    <property type="evidence" value="ECO:0007669"/>
    <property type="project" value="UniProtKB-SubCell"/>
</dbReference>
<sequence>MSRIYTDRDHALILAGVFQAARLTFELARYGRTEEDALEASIDSLFQTRPENVAAVFGGVSGVRLGLKHFITQLESPADRNPELTQYSIRLLQLGRKLISQGKKLNALGQDLEDFKSRADAFGFENTMRYTQLAKIYQDHISTMSPRIMVQGEPEHLNTPDVAARIRCALLAGVRAAHLWYQCGGKRWHLLTRQKRLLAAAHELLEEEP</sequence>
<gene>
    <name evidence="4" type="primary">hflD</name>
    <name evidence="5" type="ORF">TBH_C1688</name>
</gene>
<dbReference type="PANTHER" id="PTHR38100">
    <property type="entry name" value="HIGH FREQUENCY LYSOGENIZATION PROTEIN HFLD"/>
    <property type="match status" value="1"/>
</dbReference>
<proteinExistence type="inferred from homology"/>
<keyword evidence="6" id="KW-1185">Reference proteome</keyword>
<accession>A0A7U6JIV3</accession>
<dbReference type="RefSeq" id="WP_041067646.1">
    <property type="nucleotide sequence ID" value="NZ_AP012273.1"/>
</dbReference>
<evidence type="ECO:0000256" key="2">
    <source>
        <dbReference type="ARBA" id="ARBA00022490"/>
    </source>
</evidence>
<dbReference type="AlphaFoldDB" id="A0A7U6JIV3"/>
<evidence type="ECO:0000313" key="5">
    <source>
        <dbReference type="EMBL" id="BAO44605.1"/>
    </source>
</evidence>
<organism evidence="5 6">
    <name type="scientific">Thiolapillus brandeum</name>
    <dbReference type="NCBI Taxonomy" id="1076588"/>
    <lineage>
        <taxon>Bacteria</taxon>
        <taxon>Pseudomonadati</taxon>
        <taxon>Pseudomonadota</taxon>
        <taxon>Gammaproteobacteria</taxon>
        <taxon>Chromatiales</taxon>
        <taxon>Sedimenticolaceae</taxon>
        <taxon>Thiolapillus</taxon>
    </lineage>
</organism>
<comment type="subcellular location">
    <subcellularLocation>
        <location evidence="4">Cytoplasm</location>
    </subcellularLocation>
    <subcellularLocation>
        <location evidence="4">Cell membrane</location>
        <topology evidence="4">Peripheral membrane protein</topology>
        <orientation evidence="4">Cytoplasmic side</orientation>
    </subcellularLocation>
</comment>
<dbReference type="HAMAP" id="MF_00695">
    <property type="entry name" value="HflD_protein"/>
    <property type="match status" value="1"/>
</dbReference>
<name>A0A7U6JIV3_9GAMM</name>
<protein>
    <recommendedName>
        <fullName evidence="4">High frequency lysogenization protein HflD homolog</fullName>
    </recommendedName>
</protein>